<feature type="transmembrane region" description="Helical" evidence="9">
    <location>
        <begin position="172"/>
        <end position="192"/>
    </location>
</feature>
<dbReference type="KEGG" id="rgi:RGI145_10035"/>
<evidence type="ECO:0000256" key="8">
    <source>
        <dbReference type="RuleBase" id="RU000320"/>
    </source>
</evidence>
<protein>
    <submittedName>
        <fullName evidence="12">NADH-quinone oxidoreductase subunit M</fullName>
        <ecNumber evidence="13">1.6.5.9</ecNumber>
    </submittedName>
</protein>
<feature type="transmembrane region" description="Helical" evidence="9">
    <location>
        <begin position="39"/>
        <end position="59"/>
    </location>
</feature>
<keyword evidence="13" id="KW-0808">Transferase</keyword>
<organism evidence="12 14">
    <name type="scientific">Roseomonas gilardii</name>
    <dbReference type="NCBI Taxonomy" id="257708"/>
    <lineage>
        <taxon>Bacteria</taxon>
        <taxon>Pseudomonadati</taxon>
        <taxon>Pseudomonadota</taxon>
        <taxon>Alphaproteobacteria</taxon>
        <taxon>Acetobacterales</taxon>
        <taxon>Roseomonadaceae</taxon>
        <taxon>Roseomonas</taxon>
    </lineage>
</organism>
<dbReference type="eggNOG" id="COG1008">
    <property type="taxonomic scope" value="Bacteria"/>
</dbReference>
<keyword evidence="13" id="KW-0560">Oxidoreductase</keyword>
<feature type="domain" description="NADH:ubiquinone oxidoreductase chain 4 N-terminal" evidence="11">
    <location>
        <begin position="78"/>
        <end position="131"/>
    </location>
</feature>
<gene>
    <name evidence="12" type="ORF">RGI145_10035</name>
    <name evidence="13" type="ORF">RQ831_05560</name>
</gene>
<dbReference type="InterPro" id="IPR001750">
    <property type="entry name" value="ND/Mrp_TM"/>
</dbReference>
<feature type="transmembrane region" description="Helical" evidence="9">
    <location>
        <begin position="89"/>
        <end position="109"/>
    </location>
</feature>
<evidence type="ECO:0000259" key="10">
    <source>
        <dbReference type="Pfam" id="PF00361"/>
    </source>
</evidence>
<feature type="transmembrane region" description="Helical" evidence="9">
    <location>
        <begin position="212"/>
        <end position="232"/>
    </location>
</feature>
<feature type="transmembrane region" description="Helical" evidence="9">
    <location>
        <begin position="6"/>
        <end position="27"/>
    </location>
</feature>
<dbReference type="EC" id="1.6.5.9" evidence="13"/>
<feature type="transmembrane region" description="Helical" evidence="9">
    <location>
        <begin position="306"/>
        <end position="325"/>
    </location>
</feature>
<feature type="transmembrane region" description="Helical" evidence="9">
    <location>
        <begin position="116"/>
        <end position="134"/>
    </location>
</feature>
<dbReference type="NCBIfam" id="NF004499">
    <property type="entry name" value="PRK05846.1-3"/>
    <property type="match status" value="1"/>
</dbReference>
<dbReference type="PANTHER" id="PTHR43507">
    <property type="entry name" value="NADH-UBIQUINONE OXIDOREDUCTASE CHAIN 4"/>
    <property type="match status" value="1"/>
</dbReference>
<feature type="transmembrane region" description="Helical" evidence="9">
    <location>
        <begin position="140"/>
        <end position="160"/>
    </location>
</feature>
<comment type="similarity">
    <text evidence="2">Belongs to the complex I subunit 4 family.</text>
</comment>
<dbReference type="InterPro" id="IPR000260">
    <property type="entry name" value="NADH4_N"/>
</dbReference>
<keyword evidence="15" id="KW-1185">Reference proteome</keyword>
<dbReference type="Pfam" id="PF00361">
    <property type="entry name" value="Proton_antipo_M"/>
    <property type="match status" value="1"/>
</dbReference>
<evidence type="ECO:0000259" key="11">
    <source>
        <dbReference type="Pfam" id="PF01059"/>
    </source>
</evidence>
<dbReference type="PRINTS" id="PR01437">
    <property type="entry name" value="NUOXDRDTASE4"/>
</dbReference>
<feature type="transmembrane region" description="Helical" evidence="9">
    <location>
        <begin position="278"/>
        <end position="299"/>
    </location>
</feature>
<dbReference type="AlphaFoldDB" id="A0A1L7AF16"/>
<dbReference type="Proteomes" id="UP001258945">
    <property type="component" value="Unassembled WGS sequence"/>
</dbReference>
<feature type="transmembrane region" description="Helical" evidence="9">
    <location>
        <begin position="337"/>
        <end position="354"/>
    </location>
</feature>
<keyword evidence="13" id="KW-0418">Kinase</keyword>
<proteinExistence type="inferred from homology"/>
<dbReference type="GO" id="GO:0048039">
    <property type="term" value="F:ubiquinone binding"/>
    <property type="evidence" value="ECO:0007669"/>
    <property type="project" value="TreeGrafter"/>
</dbReference>
<evidence type="ECO:0000256" key="9">
    <source>
        <dbReference type="SAM" id="Phobius"/>
    </source>
</evidence>
<comment type="subcellular location">
    <subcellularLocation>
        <location evidence="1">Endomembrane system</location>
        <topology evidence="1">Multi-pass membrane protein</topology>
    </subcellularLocation>
    <subcellularLocation>
        <location evidence="8">Membrane</location>
        <topology evidence="8">Multi-pass membrane protein</topology>
    </subcellularLocation>
</comment>
<dbReference type="RefSeq" id="WP_075798229.1">
    <property type="nucleotide sequence ID" value="NZ_CP015583.1"/>
</dbReference>
<sequence length="503" mass="54321">MNAAGFPLLSTLTFLPLAGVAAILCLRGEEDRIGRLARGIALGTSLAVLALASLLWFGFDGGSGAYQFQEHANWMPDTGISYHMGVDGISVLFVLLTALLTPICILASWRMEQTRIRTYMAAFLLLETAMIGVFSAVDLLLFYVFFEAALVPIFLIIGIWGGPHRVRAAFKLFFYTLAGALLMLLAVLAIWYDAGSTDLTQLMGLHLSRGAQMWMFLAFFAAFAVKMPMWPFHTWQPEAYAEAPTAGSVMLGGVMLNMGAYGFLRFSIPLFPQATETLAPFVLALSAIAVVYASLVALLQQDMKKIVAYSSIAHMGIATIGVFSIDEQGISGALLQMLAHGVVSGAGFLCIGVLQDRVRSRDIGHFGGIAKVMPAYAVVAMIFTLAAMALPGTASFPGEFLVLVGAWKISPWLTLAAGSSMILGAAYMLRMYKTVVFSRLHRAELRQILDLSAREKLIFAPLVVLTLWIGIHPGSFLHIFQASVSTLVHRQEAALATAHLAGL</sequence>
<feature type="transmembrane region" description="Helical" evidence="9">
    <location>
        <begin position="375"/>
        <end position="397"/>
    </location>
</feature>
<dbReference type="InterPro" id="IPR003918">
    <property type="entry name" value="NADH_UbQ_OxRdtase"/>
</dbReference>
<feature type="domain" description="NADH:quinone oxidoreductase/Mrp antiporter transmembrane" evidence="10">
    <location>
        <begin position="136"/>
        <end position="420"/>
    </location>
</feature>
<dbReference type="GO" id="GO:0015990">
    <property type="term" value="P:electron transport coupled proton transport"/>
    <property type="evidence" value="ECO:0007669"/>
    <property type="project" value="TreeGrafter"/>
</dbReference>
<evidence type="ECO:0000256" key="2">
    <source>
        <dbReference type="ARBA" id="ARBA00009025"/>
    </source>
</evidence>
<feature type="transmembrane region" description="Helical" evidence="9">
    <location>
        <begin position="244"/>
        <end position="266"/>
    </location>
</feature>
<reference evidence="13" key="3">
    <citation type="submission" date="2023-09" db="EMBL/GenBank/DDBJ databases">
        <authorList>
            <person name="Schober I."/>
            <person name="Bunk B."/>
        </authorList>
    </citation>
    <scope>NUCLEOTIDE SEQUENCE</scope>
    <source>
        <strain evidence="13">DSM 103800</strain>
    </source>
</reference>
<dbReference type="GO" id="GO:0016020">
    <property type="term" value="C:membrane"/>
    <property type="evidence" value="ECO:0007669"/>
    <property type="project" value="UniProtKB-SubCell"/>
</dbReference>
<feature type="transmembrane region" description="Helical" evidence="9">
    <location>
        <begin position="409"/>
        <end position="429"/>
    </location>
</feature>
<keyword evidence="4" id="KW-1278">Translocase</keyword>
<accession>A0A1L7AF16</accession>
<dbReference type="GO" id="GO:0042773">
    <property type="term" value="P:ATP synthesis coupled electron transport"/>
    <property type="evidence" value="ECO:0007669"/>
    <property type="project" value="InterPro"/>
</dbReference>
<keyword evidence="6" id="KW-0520">NAD</keyword>
<evidence type="ECO:0000256" key="5">
    <source>
        <dbReference type="ARBA" id="ARBA00022989"/>
    </source>
</evidence>
<evidence type="ECO:0000313" key="12">
    <source>
        <dbReference type="EMBL" id="APT57384.1"/>
    </source>
</evidence>
<evidence type="ECO:0000256" key="4">
    <source>
        <dbReference type="ARBA" id="ARBA00022967"/>
    </source>
</evidence>
<keyword evidence="7 9" id="KW-0472">Membrane</keyword>
<dbReference type="GO" id="GO:0008137">
    <property type="term" value="F:NADH dehydrogenase (ubiquinone) activity"/>
    <property type="evidence" value="ECO:0007669"/>
    <property type="project" value="InterPro"/>
</dbReference>
<dbReference type="EMBL" id="JAVVDO010000006">
    <property type="protein sequence ID" value="MDT8330512.1"/>
    <property type="molecule type" value="Genomic_DNA"/>
</dbReference>
<dbReference type="Proteomes" id="UP000185494">
    <property type="component" value="Chromosome 1"/>
</dbReference>
<name>A0A1L7AF16_9PROT</name>
<dbReference type="PANTHER" id="PTHR43507:SF1">
    <property type="entry name" value="NADH-UBIQUINONE OXIDOREDUCTASE CHAIN 4"/>
    <property type="match status" value="1"/>
</dbReference>
<dbReference type="STRING" id="257708.RGI145_10035"/>
<dbReference type="InterPro" id="IPR010227">
    <property type="entry name" value="NADH_Q_OxRdtase_chainM/4"/>
</dbReference>
<dbReference type="EMBL" id="CP015583">
    <property type="protein sequence ID" value="APT57384.1"/>
    <property type="molecule type" value="Genomic_DNA"/>
</dbReference>
<evidence type="ECO:0000313" key="13">
    <source>
        <dbReference type="EMBL" id="MDT8330512.1"/>
    </source>
</evidence>
<dbReference type="NCBIfam" id="TIGR01972">
    <property type="entry name" value="NDH_I_M"/>
    <property type="match status" value="1"/>
</dbReference>
<evidence type="ECO:0000256" key="6">
    <source>
        <dbReference type="ARBA" id="ARBA00023027"/>
    </source>
</evidence>
<dbReference type="GO" id="GO:0012505">
    <property type="term" value="C:endomembrane system"/>
    <property type="evidence" value="ECO:0007669"/>
    <property type="project" value="UniProtKB-SubCell"/>
</dbReference>
<dbReference type="GO" id="GO:0016301">
    <property type="term" value="F:kinase activity"/>
    <property type="evidence" value="ECO:0007669"/>
    <property type="project" value="UniProtKB-KW"/>
</dbReference>
<evidence type="ECO:0000256" key="7">
    <source>
        <dbReference type="ARBA" id="ARBA00023136"/>
    </source>
</evidence>
<reference evidence="13 15" key="2">
    <citation type="journal article" date="2019" name="Microb. Pathog.">
        <title>Comparison of VITEK 2, MALDI-TOF MS, 16S rRNA gene sequencing, and whole-genome sequencing for identification of Roseomonas mucosa.</title>
        <authorList>
            <person name="Rudolph W.W."/>
            <person name="Gunzer F."/>
            <person name="Trauth M."/>
            <person name="Bunk B."/>
            <person name="Bigge R."/>
            <person name="Schrottner P."/>
        </authorList>
    </citation>
    <scope>NUCLEOTIDE SEQUENCE [LARGE SCALE GENOMIC DNA]</scope>
    <source>
        <strain evidence="13 15">DSM 103800</strain>
    </source>
</reference>
<evidence type="ECO:0000313" key="15">
    <source>
        <dbReference type="Proteomes" id="UP001258945"/>
    </source>
</evidence>
<dbReference type="Pfam" id="PF01059">
    <property type="entry name" value="Oxidored_q5_N"/>
    <property type="match status" value="1"/>
</dbReference>
<evidence type="ECO:0000256" key="3">
    <source>
        <dbReference type="ARBA" id="ARBA00022692"/>
    </source>
</evidence>
<reference evidence="12 14" key="1">
    <citation type="submission" date="2016-05" db="EMBL/GenBank/DDBJ databases">
        <title>Complete Genome and Methylome Analysis of Psychrotrophic Bacterial Isolates from Antarctic Lake Untersee.</title>
        <authorList>
            <person name="Fomenkov A."/>
            <person name="Akimov V.N."/>
            <person name="Vasilyeva L.V."/>
            <person name="Andersen D."/>
            <person name="Vincze T."/>
            <person name="Roberts R.J."/>
        </authorList>
    </citation>
    <scope>NUCLEOTIDE SEQUENCE [LARGE SCALE GENOMIC DNA]</scope>
    <source>
        <strain evidence="12 14">U14-5</strain>
    </source>
</reference>
<keyword evidence="5 9" id="KW-1133">Transmembrane helix</keyword>
<keyword evidence="3 8" id="KW-0812">Transmembrane</keyword>
<feature type="transmembrane region" description="Helical" evidence="9">
    <location>
        <begin position="457"/>
        <end position="480"/>
    </location>
</feature>
<evidence type="ECO:0000313" key="14">
    <source>
        <dbReference type="Proteomes" id="UP000185494"/>
    </source>
</evidence>
<dbReference type="GO" id="GO:0050136">
    <property type="term" value="F:NADH dehydrogenase (quinone) (non-electrogenic) activity"/>
    <property type="evidence" value="ECO:0007669"/>
    <property type="project" value="UniProtKB-EC"/>
</dbReference>
<evidence type="ECO:0000256" key="1">
    <source>
        <dbReference type="ARBA" id="ARBA00004127"/>
    </source>
</evidence>